<evidence type="ECO:0000256" key="1">
    <source>
        <dbReference type="SAM" id="MobiDB-lite"/>
    </source>
</evidence>
<dbReference type="InParanoid" id="A0A803Y5G8"/>
<keyword evidence="3" id="KW-1185">Reference proteome</keyword>
<feature type="compositionally biased region" description="Basic and acidic residues" evidence="1">
    <location>
        <begin position="97"/>
        <end position="109"/>
    </location>
</feature>
<dbReference type="Proteomes" id="UP000001645">
    <property type="component" value="Chromosome 10"/>
</dbReference>
<feature type="region of interest" description="Disordered" evidence="1">
    <location>
        <begin position="129"/>
        <end position="159"/>
    </location>
</feature>
<dbReference type="AlphaFoldDB" id="A0A803Y5G8"/>
<accession>A0A803Y5G8</accession>
<sequence length="159" mass="16461">MDTALSTAQIFGFSLPSSSPGLSRAVRFVLGSSSPPLPPPPGRGKWFATKRTPRALSPGLNLLHSPCQSEEDEKLKKRKERFGIVTSSAGAGATEDTEVKAHEVDRSRGDPSAAIGLPLNCCPISPTAVSTGASHSVPAWTQSVHSPSSCSAVPCPGCP</sequence>
<protein>
    <submittedName>
        <fullName evidence="2">Uncharacterized protein</fullName>
    </submittedName>
</protein>
<evidence type="ECO:0000313" key="2">
    <source>
        <dbReference type="Ensembl" id="ENSMGAP00000027015.1"/>
    </source>
</evidence>
<feature type="compositionally biased region" description="Polar residues" evidence="1">
    <location>
        <begin position="129"/>
        <end position="151"/>
    </location>
</feature>
<proteinExistence type="predicted"/>
<reference evidence="2" key="2">
    <citation type="submission" date="2025-08" db="UniProtKB">
        <authorList>
            <consortium name="Ensembl"/>
        </authorList>
    </citation>
    <scope>IDENTIFICATION</scope>
</reference>
<dbReference type="Ensembl" id="ENSMGAT00000027931.1">
    <property type="protein sequence ID" value="ENSMGAP00000027015.1"/>
    <property type="gene ID" value="ENSMGAG00000019573.1"/>
</dbReference>
<reference evidence="2" key="3">
    <citation type="submission" date="2025-09" db="UniProtKB">
        <authorList>
            <consortium name="Ensembl"/>
        </authorList>
    </citation>
    <scope>IDENTIFICATION</scope>
</reference>
<organism evidence="2 3">
    <name type="scientific">Meleagris gallopavo</name>
    <name type="common">Wild turkey</name>
    <dbReference type="NCBI Taxonomy" id="9103"/>
    <lineage>
        <taxon>Eukaryota</taxon>
        <taxon>Metazoa</taxon>
        <taxon>Chordata</taxon>
        <taxon>Craniata</taxon>
        <taxon>Vertebrata</taxon>
        <taxon>Euteleostomi</taxon>
        <taxon>Archelosauria</taxon>
        <taxon>Archosauria</taxon>
        <taxon>Dinosauria</taxon>
        <taxon>Saurischia</taxon>
        <taxon>Theropoda</taxon>
        <taxon>Coelurosauria</taxon>
        <taxon>Aves</taxon>
        <taxon>Neognathae</taxon>
        <taxon>Galloanserae</taxon>
        <taxon>Galliformes</taxon>
        <taxon>Phasianidae</taxon>
        <taxon>Meleagridinae</taxon>
        <taxon>Meleagris</taxon>
    </lineage>
</organism>
<feature type="region of interest" description="Disordered" evidence="1">
    <location>
        <begin position="58"/>
        <end position="110"/>
    </location>
</feature>
<name>A0A803Y5G8_MELGA</name>
<reference evidence="2 3" key="1">
    <citation type="journal article" date="2010" name="PLoS Biol.">
        <title>Multi-platform next-generation sequencing of the domestic turkey (Meleagris gallopavo): genome assembly and analysis.</title>
        <authorList>
            <person name="Dalloul R.A."/>
            <person name="Long J.A."/>
            <person name="Zimin A.V."/>
            <person name="Aslam L."/>
            <person name="Beal K."/>
            <person name="Blomberg L.A."/>
            <person name="Bouffard P."/>
            <person name="Burt D.W."/>
            <person name="Crasta O."/>
            <person name="Crooijmans R.P."/>
            <person name="Cooper K."/>
            <person name="Coulombe R.A."/>
            <person name="De S."/>
            <person name="Delany M.E."/>
            <person name="Dodgson J.B."/>
            <person name="Dong J.J."/>
            <person name="Evans C."/>
            <person name="Frederickson K.M."/>
            <person name="Flicek P."/>
            <person name="Florea L."/>
            <person name="Folkerts O."/>
            <person name="Groenen M.A."/>
            <person name="Harkins T.T."/>
            <person name="Herrero J."/>
            <person name="Hoffmann S."/>
            <person name="Megens H.J."/>
            <person name="Jiang A."/>
            <person name="de Jong P."/>
            <person name="Kaiser P."/>
            <person name="Kim H."/>
            <person name="Kim K.W."/>
            <person name="Kim S."/>
            <person name="Langenberger D."/>
            <person name="Lee M.K."/>
            <person name="Lee T."/>
            <person name="Mane S."/>
            <person name="Marcais G."/>
            <person name="Marz M."/>
            <person name="McElroy A.P."/>
            <person name="Modise T."/>
            <person name="Nefedov M."/>
            <person name="Notredame C."/>
            <person name="Paton I.R."/>
            <person name="Payne W.S."/>
            <person name="Pertea G."/>
            <person name="Prickett D."/>
            <person name="Puiu D."/>
            <person name="Qioa D."/>
            <person name="Raineri E."/>
            <person name="Ruffier M."/>
            <person name="Salzberg S.L."/>
            <person name="Schatz M.C."/>
            <person name="Scheuring C."/>
            <person name="Schmidt C.J."/>
            <person name="Schroeder S."/>
            <person name="Searle S.M."/>
            <person name="Smith E.J."/>
            <person name="Smith J."/>
            <person name="Sonstegard T.S."/>
            <person name="Stadler P.F."/>
            <person name="Tafer H."/>
            <person name="Tu Z.J."/>
            <person name="Van Tassell C.P."/>
            <person name="Vilella A.J."/>
            <person name="Williams K.P."/>
            <person name="Yorke J.A."/>
            <person name="Zhang L."/>
            <person name="Zhang H.B."/>
            <person name="Zhang X."/>
            <person name="Zhang Y."/>
            <person name="Reed K.M."/>
        </authorList>
    </citation>
    <scope>NUCLEOTIDE SEQUENCE [LARGE SCALE GENOMIC DNA]</scope>
</reference>
<evidence type="ECO:0000313" key="3">
    <source>
        <dbReference type="Proteomes" id="UP000001645"/>
    </source>
</evidence>